<dbReference type="RefSeq" id="WP_105696591.1">
    <property type="nucleotide sequence ID" value="NZ_CP159260.1"/>
</dbReference>
<dbReference type="InterPro" id="IPR046685">
    <property type="entry name" value="DUF6555"/>
</dbReference>
<accession>A0A2S9EUP3</accession>
<evidence type="ECO:0000313" key="1">
    <source>
        <dbReference type="EMBL" id="PRC19724.1"/>
    </source>
</evidence>
<sequence length="73" mass="8242">MDSNLFVISYKLHGAVKTFILRSKTMQNADAWHWATCDAGVTAIPRPGRRPLKLISKPLAERYGITDVSWRPS</sequence>
<dbReference type="AlphaFoldDB" id="A0A2S9EUP3"/>
<name>A0A2S9EUP3_9PSED</name>
<organism evidence="1 2">
    <name type="scientific">Pseudomonas poae</name>
    <dbReference type="NCBI Taxonomy" id="200451"/>
    <lineage>
        <taxon>Bacteria</taxon>
        <taxon>Pseudomonadati</taxon>
        <taxon>Pseudomonadota</taxon>
        <taxon>Gammaproteobacteria</taxon>
        <taxon>Pseudomonadales</taxon>
        <taxon>Pseudomonadaceae</taxon>
        <taxon>Pseudomonas</taxon>
    </lineage>
</organism>
<dbReference type="Pfam" id="PF20192">
    <property type="entry name" value="DUF6555"/>
    <property type="match status" value="1"/>
</dbReference>
<keyword evidence="2" id="KW-1185">Reference proteome</keyword>
<gene>
    <name evidence="1" type="ORF">CQZ99_10310</name>
</gene>
<evidence type="ECO:0000313" key="2">
    <source>
        <dbReference type="Proteomes" id="UP000238045"/>
    </source>
</evidence>
<reference evidence="1 2" key="1">
    <citation type="submission" date="2017-09" db="EMBL/GenBank/DDBJ databases">
        <title>Genomic, metabolic, and phenotypic characteristics of bacterial isolates from the natural microbiome of the model nematode Caenorhabditis elegans.</title>
        <authorList>
            <person name="Zimmermann J."/>
            <person name="Obeng N."/>
            <person name="Yang W."/>
            <person name="Obeng O."/>
            <person name="Kissoyan K."/>
            <person name="Pees B."/>
            <person name="Dirksen P."/>
            <person name="Hoppner M."/>
            <person name="Franke A."/>
            <person name="Rosenstiel P."/>
            <person name="Leippe M."/>
            <person name="Dierking K."/>
            <person name="Kaleta C."/>
            <person name="Schulenburg H."/>
        </authorList>
    </citation>
    <scope>NUCLEOTIDE SEQUENCE [LARGE SCALE GENOMIC DNA]</scope>
    <source>
        <strain evidence="1 2">MYb117</strain>
    </source>
</reference>
<dbReference type="Proteomes" id="UP000238045">
    <property type="component" value="Unassembled WGS sequence"/>
</dbReference>
<protein>
    <submittedName>
        <fullName evidence="1">Uncharacterized protein</fullName>
    </submittedName>
</protein>
<comment type="caution">
    <text evidence="1">The sequence shown here is derived from an EMBL/GenBank/DDBJ whole genome shotgun (WGS) entry which is preliminary data.</text>
</comment>
<dbReference type="EMBL" id="PCQL01000008">
    <property type="protein sequence ID" value="PRC19724.1"/>
    <property type="molecule type" value="Genomic_DNA"/>
</dbReference>
<proteinExistence type="predicted"/>